<dbReference type="AlphaFoldDB" id="A0A820Q0K5"/>
<evidence type="ECO:0000313" key="3">
    <source>
        <dbReference type="EMBL" id="CAF4412891.1"/>
    </source>
</evidence>
<dbReference type="InterPro" id="IPR001258">
    <property type="entry name" value="NHL_repeat"/>
</dbReference>
<dbReference type="Gene3D" id="2.120.10.30">
    <property type="entry name" value="TolB, C-terminal domain"/>
    <property type="match status" value="1"/>
</dbReference>
<keyword evidence="1" id="KW-0677">Repeat</keyword>
<feature type="non-terminal residue" evidence="3">
    <location>
        <position position="1"/>
    </location>
</feature>
<gene>
    <name evidence="3" type="ORF">KXQ929_LOCUS51702</name>
</gene>
<name>A0A820Q0K5_9BILA</name>
<evidence type="ECO:0000256" key="1">
    <source>
        <dbReference type="ARBA" id="ARBA00022737"/>
    </source>
</evidence>
<protein>
    <recommendedName>
        <fullName evidence="5">6-bladed beta-propeller</fullName>
    </recommendedName>
</protein>
<accession>A0A820Q0K5</accession>
<comment type="caution">
    <text evidence="3">The sequence shown here is derived from an EMBL/GenBank/DDBJ whole genome shotgun (WGS) entry which is preliminary data.</text>
</comment>
<evidence type="ECO:0008006" key="5">
    <source>
        <dbReference type="Google" id="ProtNLM"/>
    </source>
</evidence>
<evidence type="ECO:0000313" key="4">
    <source>
        <dbReference type="Proteomes" id="UP000663868"/>
    </source>
</evidence>
<dbReference type="Pfam" id="PF01436">
    <property type="entry name" value="NHL"/>
    <property type="match status" value="1"/>
</dbReference>
<dbReference type="SUPFAM" id="SSF101898">
    <property type="entry name" value="NHL repeat"/>
    <property type="match status" value="1"/>
</dbReference>
<feature type="repeat" description="NHL" evidence="2">
    <location>
        <begin position="42"/>
        <end position="74"/>
    </location>
</feature>
<organism evidence="3 4">
    <name type="scientific">Adineta steineri</name>
    <dbReference type="NCBI Taxonomy" id="433720"/>
    <lineage>
        <taxon>Eukaryota</taxon>
        <taxon>Metazoa</taxon>
        <taxon>Spiralia</taxon>
        <taxon>Gnathifera</taxon>
        <taxon>Rotifera</taxon>
        <taxon>Eurotatoria</taxon>
        <taxon>Bdelloidea</taxon>
        <taxon>Adinetida</taxon>
        <taxon>Adinetidae</taxon>
        <taxon>Adineta</taxon>
    </lineage>
</organism>
<reference evidence="3" key="1">
    <citation type="submission" date="2021-02" db="EMBL/GenBank/DDBJ databases">
        <authorList>
            <person name="Nowell W R."/>
        </authorList>
    </citation>
    <scope>NUCLEOTIDE SEQUENCE</scope>
</reference>
<dbReference type="PROSITE" id="PS51125">
    <property type="entry name" value="NHL"/>
    <property type="match status" value="1"/>
</dbReference>
<dbReference type="InterPro" id="IPR011042">
    <property type="entry name" value="6-blade_b-propeller_TolB-like"/>
</dbReference>
<sequence length="75" mass="8395">AVDSCGHIYVVDYDNNRLMQWYEGDNEGTIVIGEDGGGNESHQLDEPRGLAFDLDGNIYIGDTGNDRIQKFERIC</sequence>
<dbReference type="Proteomes" id="UP000663868">
    <property type="component" value="Unassembled WGS sequence"/>
</dbReference>
<evidence type="ECO:0000256" key="2">
    <source>
        <dbReference type="PROSITE-ProRule" id="PRU00504"/>
    </source>
</evidence>
<dbReference type="EMBL" id="CAJOBB010026040">
    <property type="protein sequence ID" value="CAF4412891.1"/>
    <property type="molecule type" value="Genomic_DNA"/>
</dbReference>
<proteinExistence type="predicted"/>